<comment type="caution">
    <text evidence="4">The sequence shown here is derived from an EMBL/GenBank/DDBJ whole genome shotgun (WGS) entry which is preliminary data.</text>
</comment>
<keyword evidence="3" id="KW-0560">Oxidoreductase</keyword>
<dbReference type="SUPFAM" id="SSF51735">
    <property type="entry name" value="NAD(P)-binding Rossmann-fold domains"/>
    <property type="match status" value="1"/>
</dbReference>
<sequence>MTALPDYSNLFCVKDKTVLVTGGTSGIGAMIAEGLRSQGAQVVVAGRKAASLERARQLGLDVVQVDLSLDDAPRYLADDVSARYGQLDVLINNAGATWGAPLADFPETGWDKVIDLNVRVPFFLTQALLPALARGASAADPSRVIMIGSIDGGLRVPETPSYSYSASKAAVHQLTRHLARDLGASNITVNAIAPGPFESRMMDAILNARGDHIAALSPLGRIGRPDDVVGAATFLSSRAGAYLTGAIIPVDGGIATTV</sequence>
<dbReference type="Pfam" id="PF13561">
    <property type="entry name" value="adh_short_C2"/>
    <property type="match status" value="1"/>
</dbReference>
<reference evidence="4 5" key="1">
    <citation type="submission" date="2013-02" db="EMBL/GenBank/DDBJ databases">
        <title>Whole genome shotgun sequence of Gordonia paraffinivorans NBRC 108238.</title>
        <authorList>
            <person name="Isaki-Nakamura S."/>
            <person name="Hosoyama A."/>
            <person name="Tsuchikane K."/>
            <person name="Ando Y."/>
            <person name="Baba S."/>
            <person name="Ohji S."/>
            <person name="Hamada M."/>
            <person name="Tamura T."/>
            <person name="Yamazoe A."/>
            <person name="Yamazaki S."/>
            <person name="Fujita N."/>
        </authorList>
    </citation>
    <scope>NUCLEOTIDE SEQUENCE [LARGE SCALE GENOMIC DNA]</scope>
    <source>
        <strain evidence="4 5">NBRC 108238</strain>
    </source>
</reference>
<comment type="similarity">
    <text evidence="1">Belongs to the short-chain dehydrogenases/reductases (SDR) family.</text>
</comment>
<proteinExistence type="inferred from homology"/>
<keyword evidence="5" id="KW-1185">Reference proteome</keyword>
<dbReference type="PRINTS" id="PR00080">
    <property type="entry name" value="SDRFAMILY"/>
</dbReference>
<dbReference type="InterPro" id="IPR020904">
    <property type="entry name" value="Sc_DH/Rdtase_CS"/>
</dbReference>
<dbReference type="PRINTS" id="PR00081">
    <property type="entry name" value="GDHRDH"/>
</dbReference>
<organism evidence="4 5">
    <name type="scientific">Gordonia paraffinivorans NBRC 108238</name>
    <dbReference type="NCBI Taxonomy" id="1223543"/>
    <lineage>
        <taxon>Bacteria</taxon>
        <taxon>Bacillati</taxon>
        <taxon>Actinomycetota</taxon>
        <taxon>Actinomycetes</taxon>
        <taxon>Mycobacteriales</taxon>
        <taxon>Gordoniaceae</taxon>
        <taxon>Gordonia</taxon>
    </lineage>
</organism>
<evidence type="ECO:0000313" key="5">
    <source>
        <dbReference type="Proteomes" id="UP000035021"/>
    </source>
</evidence>
<dbReference type="InterPro" id="IPR002347">
    <property type="entry name" value="SDR_fam"/>
</dbReference>
<keyword evidence="2" id="KW-0521">NADP</keyword>
<evidence type="ECO:0000256" key="1">
    <source>
        <dbReference type="ARBA" id="ARBA00006484"/>
    </source>
</evidence>
<evidence type="ECO:0000256" key="3">
    <source>
        <dbReference type="ARBA" id="ARBA00023002"/>
    </source>
</evidence>
<name>A0ABQ0IRQ7_9ACTN</name>
<dbReference type="PROSITE" id="PS00061">
    <property type="entry name" value="ADH_SHORT"/>
    <property type="match status" value="1"/>
</dbReference>
<dbReference type="PANTHER" id="PTHR43618:SF8">
    <property type="entry name" value="7ALPHA-HYDROXYSTEROID DEHYDROGENASE"/>
    <property type="match status" value="1"/>
</dbReference>
<evidence type="ECO:0000313" key="4">
    <source>
        <dbReference type="EMBL" id="GAC86254.1"/>
    </source>
</evidence>
<dbReference type="InterPro" id="IPR036291">
    <property type="entry name" value="NAD(P)-bd_dom_sf"/>
</dbReference>
<evidence type="ECO:0000256" key="2">
    <source>
        <dbReference type="ARBA" id="ARBA00022857"/>
    </source>
</evidence>
<dbReference type="InterPro" id="IPR052178">
    <property type="entry name" value="Sec_Metab_Biosynth_SDR"/>
</dbReference>
<dbReference type="Proteomes" id="UP000035021">
    <property type="component" value="Unassembled WGS sequence"/>
</dbReference>
<dbReference type="Gene3D" id="3.40.50.720">
    <property type="entry name" value="NAD(P)-binding Rossmann-like Domain"/>
    <property type="match status" value="1"/>
</dbReference>
<accession>A0ABQ0IRQ7</accession>
<dbReference type="PANTHER" id="PTHR43618">
    <property type="entry name" value="7-ALPHA-HYDROXYSTEROID DEHYDROGENASE"/>
    <property type="match status" value="1"/>
</dbReference>
<dbReference type="EMBL" id="BAOQ01000066">
    <property type="protein sequence ID" value="GAC86254.1"/>
    <property type="molecule type" value="Genomic_DNA"/>
</dbReference>
<protein>
    <submittedName>
        <fullName evidence="4">Oxidoreductase</fullName>
    </submittedName>
</protein>
<gene>
    <name evidence="4" type="ORF">GP2_066_00080</name>
</gene>
<dbReference type="RefSeq" id="WP_006902541.1">
    <property type="nucleotide sequence ID" value="NZ_BAOQ01000066.1"/>
</dbReference>